<dbReference type="NCBIfam" id="TIGR01393">
    <property type="entry name" value="lepA"/>
    <property type="match status" value="1"/>
</dbReference>
<protein>
    <recommendedName>
        <fullName evidence="6">Elongation factor 4</fullName>
        <shortName evidence="6">EF-4</shortName>
        <ecNumber evidence="6">3.6.5.n1</ecNumber>
    </recommendedName>
    <alternativeName>
        <fullName evidence="6">Ribosomal back-translocase LepA</fullName>
    </alternativeName>
</protein>
<dbReference type="PATRIC" id="fig|1618608.3.peg.69"/>
<gene>
    <name evidence="6" type="primary">lepA</name>
    <name evidence="8" type="ORF">UY61_C0004G0009</name>
</gene>
<dbReference type="PROSITE" id="PS51722">
    <property type="entry name" value="G_TR_2"/>
    <property type="match status" value="1"/>
</dbReference>
<dbReference type="SUPFAM" id="SSF54980">
    <property type="entry name" value="EF-G C-terminal domain-like"/>
    <property type="match status" value="2"/>
</dbReference>
<sequence>MPQGIRNFVIIAHIDHGKSTLADRFLEATGTVEKRKMREQFLDMNPLERERGITIKMQPVRMVYRPKFPISNSQFSINESISNENSNIENSLKIAKLKNENSDSEFILNLIDTPGHVDFTYEVSRALAAVEGAILLVDATQGIQAQTLANLELARREHLEIIPVVNKIDLPSAMIRETAGELSRLLGVSEERVLLVSAKDGAGVDGLLRTVVRRVPSPFEMMEFRNIESSDGALRALVFDSIYDAYQGVIAFVRIFSGSVRRGERLTFLAAGGSAEALEVGIFSPERREVETLSSGEIGYIATGIKEPAKVRVGDTISKNADISKHRVEPMPGYKEPTPVVFSSLYPENQDDYETLRDSLTKLKLNDSSLFFEPEKSEALGRGFRAGFLGMLHMEIVSERISREYGLALVLSNPSVAFRVARRSHAGGSAEMVYSAIKMPDSHEIESIEEPWITGEIITPSGYVGALTTLLNDREATIVKTSNLLGDRLVVAFDAPLREIIIDFYDTLKSISHGFASMAYEIGVYRKADLVRLDILVAGERKGILSEIVPRKNCEYIARARVSALKDILPKALFPIALQAAIDGRIIARETIPALRKDVTGYLYGGDRTRKMKLWQKQKKGKKKLKDRGSVDIAPETFLKILKKRK</sequence>
<organism evidence="8 9">
    <name type="scientific">Candidatus Adlerbacteria bacterium GW2011_GWC1_50_9</name>
    <dbReference type="NCBI Taxonomy" id="1618608"/>
    <lineage>
        <taxon>Bacteria</taxon>
        <taxon>Candidatus Adleribacteriota</taxon>
    </lineage>
</organism>
<comment type="function">
    <text evidence="6">Required for accurate and efficient protein synthesis under certain stress conditions. May act as a fidelity factor of the translation reaction, by catalyzing a one-codon backward translocation of tRNAs on improperly translocated ribosomes. Back-translocation proceeds from a post-translocation (POST) complex to a pre-translocation (PRE) complex, thus giving elongation factor G a second chance to translocate the tRNAs correctly. Binds to ribosomes in a GTP-dependent manner.</text>
</comment>
<dbReference type="Gene3D" id="3.30.70.240">
    <property type="match status" value="1"/>
</dbReference>
<dbReference type="GO" id="GO:0045727">
    <property type="term" value="P:positive regulation of translation"/>
    <property type="evidence" value="ECO:0007669"/>
    <property type="project" value="UniProtKB-UniRule"/>
</dbReference>
<dbReference type="CDD" id="cd03709">
    <property type="entry name" value="lepA_C"/>
    <property type="match status" value="1"/>
</dbReference>
<dbReference type="Pfam" id="PF00679">
    <property type="entry name" value="EFG_C"/>
    <property type="match status" value="1"/>
</dbReference>
<dbReference type="PRINTS" id="PR00315">
    <property type="entry name" value="ELONGATNFCT"/>
</dbReference>
<keyword evidence="6" id="KW-0472">Membrane</keyword>
<dbReference type="InterPro" id="IPR006297">
    <property type="entry name" value="EF-4"/>
</dbReference>
<dbReference type="InterPro" id="IPR009000">
    <property type="entry name" value="Transl_B-barrel_sf"/>
</dbReference>
<keyword evidence="6" id="KW-1003">Cell membrane</keyword>
<evidence type="ECO:0000256" key="5">
    <source>
        <dbReference type="ARBA" id="ARBA00023134"/>
    </source>
</evidence>
<dbReference type="GO" id="GO:0003924">
    <property type="term" value="F:GTPase activity"/>
    <property type="evidence" value="ECO:0007669"/>
    <property type="project" value="UniProtKB-UniRule"/>
</dbReference>
<keyword evidence="4 6" id="KW-0648">Protein biosynthesis</keyword>
<dbReference type="FunFam" id="3.30.70.870:FF:000004">
    <property type="entry name" value="Translation factor GUF1, mitochondrial"/>
    <property type="match status" value="1"/>
</dbReference>
<dbReference type="EMBL" id="LCQQ01000004">
    <property type="protein sequence ID" value="KKW21501.1"/>
    <property type="molecule type" value="Genomic_DNA"/>
</dbReference>
<dbReference type="CDD" id="cd03699">
    <property type="entry name" value="EF4_II"/>
    <property type="match status" value="1"/>
</dbReference>
<evidence type="ECO:0000256" key="4">
    <source>
        <dbReference type="ARBA" id="ARBA00022917"/>
    </source>
</evidence>
<dbReference type="EC" id="3.6.5.n1" evidence="6"/>
<keyword evidence="2 6" id="KW-0547">Nucleotide-binding</keyword>
<dbReference type="Pfam" id="PF00009">
    <property type="entry name" value="GTP_EFTU"/>
    <property type="match status" value="1"/>
</dbReference>
<reference evidence="8 9" key="1">
    <citation type="journal article" date="2015" name="Nature">
        <title>rRNA introns, odd ribosomes, and small enigmatic genomes across a large radiation of phyla.</title>
        <authorList>
            <person name="Brown C.T."/>
            <person name="Hug L.A."/>
            <person name="Thomas B.C."/>
            <person name="Sharon I."/>
            <person name="Castelle C.J."/>
            <person name="Singh A."/>
            <person name="Wilkins M.J."/>
            <person name="Williams K.H."/>
            <person name="Banfield J.F."/>
        </authorList>
    </citation>
    <scope>NUCLEOTIDE SEQUENCE [LARGE SCALE GENOMIC DNA]</scope>
</reference>
<dbReference type="InterPro" id="IPR027417">
    <property type="entry name" value="P-loop_NTPase"/>
</dbReference>
<dbReference type="NCBIfam" id="TIGR00231">
    <property type="entry name" value="small_GTP"/>
    <property type="match status" value="1"/>
</dbReference>
<dbReference type="HAMAP" id="MF_00071">
    <property type="entry name" value="LepA"/>
    <property type="match status" value="1"/>
</dbReference>
<dbReference type="Pfam" id="PF06421">
    <property type="entry name" value="LepA_C"/>
    <property type="match status" value="1"/>
</dbReference>
<keyword evidence="3 6" id="KW-0378">Hydrolase</keyword>
<dbReference type="Gene3D" id="3.40.50.300">
    <property type="entry name" value="P-loop containing nucleotide triphosphate hydrolases"/>
    <property type="match status" value="1"/>
</dbReference>
<keyword evidence="5 6" id="KW-0342">GTP-binding</keyword>
<dbReference type="FunFam" id="2.40.30.10:FF:000015">
    <property type="entry name" value="Translation factor GUF1, mitochondrial"/>
    <property type="match status" value="1"/>
</dbReference>
<name>A0A0G1WRT6_9BACT</name>
<evidence type="ECO:0000313" key="9">
    <source>
        <dbReference type="Proteomes" id="UP000034201"/>
    </source>
</evidence>
<evidence type="ECO:0000256" key="6">
    <source>
        <dbReference type="HAMAP-Rule" id="MF_00071"/>
    </source>
</evidence>
<dbReference type="InterPro" id="IPR013842">
    <property type="entry name" value="LepA_CTD"/>
</dbReference>
<dbReference type="Proteomes" id="UP000034201">
    <property type="component" value="Unassembled WGS sequence"/>
</dbReference>
<dbReference type="GO" id="GO:0005525">
    <property type="term" value="F:GTP binding"/>
    <property type="evidence" value="ECO:0007669"/>
    <property type="project" value="UniProtKB-UniRule"/>
</dbReference>
<dbReference type="InterPro" id="IPR035654">
    <property type="entry name" value="LepA_IV"/>
</dbReference>
<dbReference type="SUPFAM" id="SSF50447">
    <property type="entry name" value="Translation proteins"/>
    <property type="match status" value="1"/>
</dbReference>
<dbReference type="SUPFAM" id="SSF52540">
    <property type="entry name" value="P-loop containing nucleoside triphosphate hydrolases"/>
    <property type="match status" value="1"/>
</dbReference>
<feature type="binding site" evidence="6">
    <location>
        <begin position="166"/>
        <end position="169"/>
    </location>
    <ligand>
        <name>GTP</name>
        <dbReference type="ChEBI" id="CHEBI:37565"/>
    </ligand>
</feature>
<dbReference type="Gene3D" id="2.40.30.10">
    <property type="entry name" value="Translation factors"/>
    <property type="match status" value="1"/>
</dbReference>
<evidence type="ECO:0000256" key="2">
    <source>
        <dbReference type="ARBA" id="ARBA00022741"/>
    </source>
</evidence>
<dbReference type="GO" id="GO:0003746">
    <property type="term" value="F:translation elongation factor activity"/>
    <property type="evidence" value="ECO:0007669"/>
    <property type="project" value="UniProtKB-UniRule"/>
</dbReference>
<comment type="similarity">
    <text evidence="1 6">Belongs to the TRAFAC class translation factor GTPase superfamily. Classic translation factor GTPase family. LepA subfamily.</text>
</comment>
<dbReference type="Pfam" id="PF03144">
    <property type="entry name" value="GTP_EFTU_D2"/>
    <property type="match status" value="1"/>
</dbReference>
<dbReference type="GO" id="GO:0005886">
    <property type="term" value="C:plasma membrane"/>
    <property type="evidence" value="ECO:0007669"/>
    <property type="project" value="UniProtKB-SubCell"/>
</dbReference>
<dbReference type="InterPro" id="IPR038363">
    <property type="entry name" value="LepA_C_sf"/>
</dbReference>
<dbReference type="Gene3D" id="3.30.70.2570">
    <property type="entry name" value="Elongation factor 4, C-terminal domain"/>
    <property type="match status" value="1"/>
</dbReference>
<dbReference type="Gene3D" id="3.30.70.870">
    <property type="entry name" value="Elongation Factor G (Translational Gtpase), domain 3"/>
    <property type="match status" value="1"/>
</dbReference>
<dbReference type="InterPro" id="IPR000640">
    <property type="entry name" value="EFG_V-like"/>
</dbReference>
<feature type="binding site" evidence="6">
    <location>
        <begin position="15"/>
        <end position="20"/>
    </location>
    <ligand>
        <name>GTP</name>
        <dbReference type="ChEBI" id="CHEBI:37565"/>
    </ligand>
</feature>
<evidence type="ECO:0000259" key="7">
    <source>
        <dbReference type="PROSITE" id="PS51722"/>
    </source>
</evidence>
<comment type="subcellular location">
    <subcellularLocation>
        <location evidence="6">Cell membrane</location>
        <topology evidence="6">Peripheral membrane protein</topology>
        <orientation evidence="6">Cytoplasmic side</orientation>
    </subcellularLocation>
</comment>
<comment type="catalytic activity">
    <reaction evidence="6">
        <text>GTP + H2O = GDP + phosphate + H(+)</text>
        <dbReference type="Rhea" id="RHEA:19669"/>
        <dbReference type="ChEBI" id="CHEBI:15377"/>
        <dbReference type="ChEBI" id="CHEBI:15378"/>
        <dbReference type="ChEBI" id="CHEBI:37565"/>
        <dbReference type="ChEBI" id="CHEBI:43474"/>
        <dbReference type="ChEBI" id="CHEBI:58189"/>
        <dbReference type="EC" id="3.6.5.n1"/>
    </reaction>
</comment>
<evidence type="ECO:0000256" key="1">
    <source>
        <dbReference type="ARBA" id="ARBA00005454"/>
    </source>
</evidence>
<dbReference type="PANTHER" id="PTHR43512">
    <property type="entry name" value="TRANSLATION FACTOR GUF1-RELATED"/>
    <property type="match status" value="1"/>
</dbReference>
<feature type="domain" description="Tr-type G" evidence="7">
    <location>
        <begin position="3"/>
        <end position="219"/>
    </location>
</feature>
<dbReference type="PANTHER" id="PTHR43512:SF4">
    <property type="entry name" value="TRANSLATION FACTOR GUF1 HOMOLOG, CHLOROPLASTIC"/>
    <property type="match status" value="1"/>
</dbReference>
<dbReference type="InterPro" id="IPR005225">
    <property type="entry name" value="Small_GTP-bd"/>
</dbReference>
<dbReference type="GO" id="GO:0043022">
    <property type="term" value="F:ribosome binding"/>
    <property type="evidence" value="ECO:0007669"/>
    <property type="project" value="UniProtKB-UniRule"/>
</dbReference>
<evidence type="ECO:0000256" key="3">
    <source>
        <dbReference type="ARBA" id="ARBA00022801"/>
    </source>
</evidence>
<accession>A0A0G1WRT6</accession>
<dbReference type="InterPro" id="IPR035647">
    <property type="entry name" value="EFG_III/V"/>
</dbReference>
<dbReference type="InterPro" id="IPR004161">
    <property type="entry name" value="EFTu-like_2"/>
</dbReference>
<proteinExistence type="inferred from homology"/>
<dbReference type="InterPro" id="IPR000795">
    <property type="entry name" value="T_Tr_GTP-bd_dom"/>
</dbReference>
<evidence type="ECO:0000313" key="8">
    <source>
        <dbReference type="EMBL" id="KKW21501.1"/>
    </source>
</evidence>
<dbReference type="AlphaFoldDB" id="A0A0G1WRT6"/>
<comment type="caution">
    <text evidence="8">The sequence shown here is derived from an EMBL/GenBank/DDBJ whole genome shotgun (WGS) entry which is preliminary data.</text>
</comment>